<dbReference type="Gene3D" id="1.20.1250.20">
    <property type="entry name" value="MFS general substrate transporter like domains"/>
    <property type="match status" value="1"/>
</dbReference>
<evidence type="ECO:0000256" key="6">
    <source>
        <dbReference type="SAM" id="Phobius"/>
    </source>
</evidence>
<organism evidence="7 8">
    <name type="scientific">Propioniferax innocua</name>
    <dbReference type="NCBI Taxonomy" id="1753"/>
    <lineage>
        <taxon>Bacteria</taxon>
        <taxon>Bacillati</taxon>
        <taxon>Actinomycetota</taxon>
        <taxon>Actinomycetes</taxon>
        <taxon>Propionibacteriales</taxon>
        <taxon>Propionibacteriaceae</taxon>
        <taxon>Propioniferax</taxon>
    </lineage>
</organism>
<feature type="transmembrane region" description="Helical" evidence="6">
    <location>
        <begin position="206"/>
        <end position="227"/>
    </location>
</feature>
<keyword evidence="5 6" id="KW-0472">Membrane</keyword>
<accession>A0A542ZQS6</accession>
<evidence type="ECO:0000256" key="1">
    <source>
        <dbReference type="ARBA" id="ARBA00004127"/>
    </source>
</evidence>
<reference evidence="7 8" key="1">
    <citation type="submission" date="2019-06" db="EMBL/GenBank/DDBJ databases">
        <title>Sequencing the genomes of 1000 actinobacteria strains.</title>
        <authorList>
            <person name="Klenk H.-P."/>
        </authorList>
    </citation>
    <scope>NUCLEOTIDE SEQUENCE [LARGE SCALE GENOMIC DNA]</scope>
    <source>
        <strain evidence="7 8">DSM 8251</strain>
    </source>
</reference>
<dbReference type="GO" id="GO:0012505">
    <property type="term" value="C:endomembrane system"/>
    <property type="evidence" value="ECO:0007669"/>
    <property type="project" value="UniProtKB-SubCell"/>
</dbReference>
<keyword evidence="3 6" id="KW-0812">Transmembrane</keyword>
<dbReference type="RefSeq" id="WP_142092454.1">
    <property type="nucleotide sequence ID" value="NZ_BAAAMD010000001.1"/>
</dbReference>
<feature type="transmembrane region" description="Helical" evidence="6">
    <location>
        <begin position="300"/>
        <end position="318"/>
    </location>
</feature>
<sequence>MSATEQPVHDHSTAALDHGRRGSLGQIVSWCLWDFGSNAYNTVILSFVFSVYVTTAAAPDEQTGQQVFANMQTVAGIIVALLAPVIGVWADRVRRRRLMLSVSTLLVVASVSMCWFVLPYETHHGLKYLYLGAGLIALANMMQQVAEIFYNSMLVDISTPSNVGRISGAAWGLGYLGGVITLAATLALFVLDGGFLGVPEQDAMNYRAIAVFCAGWLLVMSVPVMIWGPPAPPAKGDARTLNVVSAYAQVFRHLRRKFRTSPQVLGFLVASAVYRDGLSAVFAFAGVIAATSYGMDTTEIIIFGLAANFAAALGAWVFGLVDDRVGPRFVILASLATMVVFGGLILAISATAMFWIGGLGISSLVGPVQSASRTLLTRVIEPGEENEMFGLYNTVGRAASWIAPGLIGIFTALLGTRLGLLGIVLTLLGGLILFWFVRIEGVTHNRSRVTSAA</sequence>
<feature type="transmembrane region" description="Helical" evidence="6">
    <location>
        <begin position="98"/>
        <end position="118"/>
    </location>
</feature>
<dbReference type="AlphaFoldDB" id="A0A542ZQS6"/>
<evidence type="ECO:0000313" key="8">
    <source>
        <dbReference type="Proteomes" id="UP000316196"/>
    </source>
</evidence>
<dbReference type="InterPro" id="IPR050495">
    <property type="entry name" value="ATG22/LtaA_families"/>
</dbReference>
<feature type="transmembrane region" description="Helical" evidence="6">
    <location>
        <begin position="330"/>
        <end position="356"/>
    </location>
</feature>
<dbReference type="OrthoDB" id="9768783at2"/>
<feature type="transmembrane region" description="Helical" evidence="6">
    <location>
        <begin position="71"/>
        <end position="91"/>
    </location>
</feature>
<evidence type="ECO:0000256" key="3">
    <source>
        <dbReference type="ARBA" id="ARBA00022692"/>
    </source>
</evidence>
<dbReference type="EMBL" id="VFOR01000001">
    <property type="protein sequence ID" value="TQL62636.1"/>
    <property type="molecule type" value="Genomic_DNA"/>
</dbReference>
<dbReference type="PANTHER" id="PTHR23519">
    <property type="entry name" value="AUTOPHAGY-RELATED PROTEIN 22"/>
    <property type="match status" value="1"/>
</dbReference>
<dbReference type="Pfam" id="PF11700">
    <property type="entry name" value="ATG22"/>
    <property type="match status" value="1"/>
</dbReference>
<dbReference type="SUPFAM" id="SSF103473">
    <property type="entry name" value="MFS general substrate transporter"/>
    <property type="match status" value="1"/>
</dbReference>
<feature type="transmembrane region" description="Helical" evidence="6">
    <location>
        <begin position="264"/>
        <end position="288"/>
    </location>
</feature>
<feature type="transmembrane region" description="Helical" evidence="6">
    <location>
        <begin position="130"/>
        <end position="150"/>
    </location>
</feature>
<evidence type="ECO:0000313" key="7">
    <source>
        <dbReference type="EMBL" id="TQL62636.1"/>
    </source>
</evidence>
<name>A0A542ZQS6_9ACTN</name>
<protein>
    <submittedName>
        <fullName evidence="7">UMF1 family MFS transporter</fullName>
    </submittedName>
</protein>
<keyword evidence="4 6" id="KW-1133">Transmembrane helix</keyword>
<feature type="transmembrane region" description="Helical" evidence="6">
    <location>
        <begin position="170"/>
        <end position="191"/>
    </location>
</feature>
<evidence type="ECO:0000256" key="4">
    <source>
        <dbReference type="ARBA" id="ARBA00022989"/>
    </source>
</evidence>
<dbReference type="InterPro" id="IPR024671">
    <property type="entry name" value="Atg22-like"/>
</dbReference>
<keyword evidence="8" id="KW-1185">Reference proteome</keyword>
<evidence type="ECO:0000256" key="5">
    <source>
        <dbReference type="ARBA" id="ARBA00023136"/>
    </source>
</evidence>
<feature type="transmembrane region" description="Helical" evidence="6">
    <location>
        <begin position="39"/>
        <end position="59"/>
    </location>
</feature>
<keyword evidence="2" id="KW-0813">Transport</keyword>
<dbReference type="InterPro" id="IPR036259">
    <property type="entry name" value="MFS_trans_sf"/>
</dbReference>
<comment type="caution">
    <text evidence="7">The sequence shown here is derived from an EMBL/GenBank/DDBJ whole genome shotgun (WGS) entry which is preliminary data.</text>
</comment>
<comment type="subcellular location">
    <subcellularLocation>
        <location evidence="1">Endomembrane system</location>
        <topology evidence="1">Multi-pass membrane protein</topology>
    </subcellularLocation>
</comment>
<evidence type="ECO:0000256" key="2">
    <source>
        <dbReference type="ARBA" id="ARBA00022448"/>
    </source>
</evidence>
<gene>
    <name evidence="7" type="ORF">FB460_0420</name>
</gene>
<feature type="transmembrane region" description="Helical" evidence="6">
    <location>
        <begin position="418"/>
        <end position="437"/>
    </location>
</feature>
<proteinExistence type="predicted"/>
<dbReference type="PANTHER" id="PTHR23519:SF1">
    <property type="entry name" value="AUTOPHAGY-RELATED PROTEIN 22"/>
    <property type="match status" value="1"/>
</dbReference>
<dbReference type="Proteomes" id="UP000316196">
    <property type="component" value="Unassembled WGS sequence"/>
</dbReference>